<evidence type="ECO:0000313" key="2">
    <source>
        <dbReference type="Proteomes" id="UP001596410"/>
    </source>
</evidence>
<dbReference type="Proteomes" id="UP001596410">
    <property type="component" value="Unassembled WGS sequence"/>
</dbReference>
<keyword evidence="2" id="KW-1185">Reference proteome</keyword>
<evidence type="ECO:0000313" key="1">
    <source>
        <dbReference type="EMBL" id="MFC7062063.1"/>
    </source>
</evidence>
<dbReference type="RefSeq" id="WP_204708932.1">
    <property type="nucleotide sequence ID" value="NZ_JBHSZV010000022.1"/>
</dbReference>
<sequence>MKKFFDSWHMYEAIIIRTMNEMGISGKRDVFLQEGMNVIRNHRAIHSETETSYYQLYIVLTDHFRSLINGSNESME</sequence>
<accession>A0ABW2EKV7</accession>
<organism evidence="1 2">
    <name type="scientific">Halobacillus seohaensis</name>
    <dbReference type="NCBI Taxonomy" id="447421"/>
    <lineage>
        <taxon>Bacteria</taxon>
        <taxon>Bacillati</taxon>
        <taxon>Bacillota</taxon>
        <taxon>Bacilli</taxon>
        <taxon>Bacillales</taxon>
        <taxon>Bacillaceae</taxon>
        <taxon>Halobacillus</taxon>
    </lineage>
</organism>
<dbReference type="EMBL" id="JBHSZV010000022">
    <property type="protein sequence ID" value="MFC7062063.1"/>
    <property type="molecule type" value="Genomic_DNA"/>
</dbReference>
<comment type="caution">
    <text evidence="1">The sequence shown here is derived from an EMBL/GenBank/DDBJ whole genome shotgun (WGS) entry which is preliminary data.</text>
</comment>
<protein>
    <submittedName>
        <fullName evidence="1">Uncharacterized protein</fullName>
    </submittedName>
</protein>
<gene>
    <name evidence="1" type="ORF">ACFQIC_09345</name>
</gene>
<name>A0ABW2EKV7_9BACI</name>
<reference evidence="2" key="1">
    <citation type="journal article" date="2019" name="Int. J. Syst. Evol. Microbiol.">
        <title>The Global Catalogue of Microorganisms (GCM) 10K type strain sequencing project: providing services to taxonomists for standard genome sequencing and annotation.</title>
        <authorList>
            <consortium name="The Broad Institute Genomics Platform"/>
            <consortium name="The Broad Institute Genome Sequencing Center for Infectious Disease"/>
            <person name="Wu L."/>
            <person name="Ma J."/>
        </authorList>
    </citation>
    <scope>NUCLEOTIDE SEQUENCE [LARGE SCALE GENOMIC DNA]</scope>
    <source>
        <strain evidence="2">CGMCC 4.1621</strain>
    </source>
</reference>
<proteinExistence type="predicted"/>